<feature type="repeat" description="TPR" evidence="4">
    <location>
        <begin position="313"/>
        <end position="346"/>
    </location>
</feature>
<evidence type="ECO:0000256" key="4">
    <source>
        <dbReference type="PROSITE-ProRule" id="PRU00339"/>
    </source>
</evidence>
<proteinExistence type="predicted"/>
<evidence type="ECO:0000256" key="6">
    <source>
        <dbReference type="SAM" id="Phobius"/>
    </source>
</evidence>
<dbReference type="SUPFAM" id="SSF48452">
    <property type="entry name" value="TPR-like"/>
    <property type="match status" value="1"/>
</dbReference>
<evidence type="ECO:0000256" key="1">
    <source>
        <dbReference type="ARBA" id="ARBA00022737"/>
    </source>
</evidence>
<keyword evidence="6" id="KW-0472">Membrane</keyword>
<dbReference type="FunFam" id="1.25.40.10:FF:000708">
    <property type="entry name" value="Peptidylprolyl isomerase"/>
    <property type="match status" value="1"/>
</dbReference>
<dbReference type="InterPro" id="IPR019734">
    <property type="entry name" value="TPR_rpt"/>
</dbReference>
<keyword evidence="6" id="KW-1133">Transmembrane helix</keyword>
<dbReference type="Proteomes" id="UP000604825">
    <property type="component" value="Unassembled WGS sequence"/>
</dbReference>
<accession>A0A811QDN4</accession>
<dbReference type="SUPFAM" id="SSF54534">
    <property type="entry name" value="FKBP-like"/>
    <property type="match status" value="1"/>
</dbReference>
<dbReference type="PROSITE" id="PS50059">
    <property type="entry name" value="FKBP_PPIASE"/>
    <property type="match status" value="1"/>
</dbReference>
<keyword evidence="6" id="KW-0812">Transmembrane</keyword>
<dbReference type="EMBL" id="CAJGYO010000009">
    <property type="protein sequence ID" value="CAD6254854.1"/>
    <property type="molecule type" value="Genomic_DNA"/>
</dbReference>
<dbReference type="Pfam" id="PF00254">
    <property type="entry name" value="FKBP_C"/>
    <property type="match status" value="1"/>
</dbReference>
<dbReference type="InterPro" id="IPR011990">
    <property type="entry name" value="TPR-like_helical_dom_sf"/>
</dbReference>
<sequence length="412" mass="46983">MAVVEEDAAPSADPAASDPAAGSSDNEITVEEASFVHSEPPQDGSAPPVVSSDMEVLHDKVKKQVIKEGHGRKPLKFATCFGCFLTKRQKLPWHVNLWRFIVFTPSCYSFAFIECQYLLPCTIEHGFKDHRDKFEDTWQEQHPIELVLGKEKKQMSGLGIGVGSMKSGERALLHVGWELGYGKEGSFSFPNVPPMADLVYEVELIGFDDVKEGKARSDMTVEERVATADRRKIEGNAYFKEKKLEEAMQQYEMAIAYMGDDFMFQLFGKYRDMALAVKNPCHLNMAACLIKLKRFDEAIAQCSIVLSEDESNVKALFRRGKAKSELGQTESAREDFLKAKKYSPEDKEILRELRLLAEQDKALYQKQKELYKGLFGPRPEVKPKKANYLVVFWQWLVSFILYLARMFKRKKE</sequence>
<keyword evidence="2 4" id="KW-0802">TPR repeat</keyword>
<dbReference type="Gene3D" id="1.25.40.10">
    <property type="entry name" value="Tetratricopeptide repeat domain"/>
    <property type="match status" value="1"/>
</dbReference>
<dbReference type="GO" id="GO:0003755">
    <property type="term" value="F:peptidyl-prolyl cis-trans isomerase activity"/>
    <property type="evidence" value="ECO:0007669"/>
    <property type="project" value="UniProtKB-KW"/>
</dbReference>
<name>A0A811QDN4_9POAL</name>
<dbReference type="SMART" id="SM00028">
    <property type="entry name" value="TPR"/>
    <property type="match status" value="3"/>
</dbReference>
<keyword evidence="3" id="KW-0697">Rotamase</keyword>
<evidence type="ECO:0000313" key="8">
    <source>
        <dbReference type="EMBL" id="CAD6254854.1"/>
    </source>
</evidence>
<gene>
    <name evidence="8" type="ORF">NCGR_LOCUS38453</name>
</gene>
<dbReference type="AlphaFoldDB" id="A0A811QDN4"/>
<feature type="domain" description="PPIase FKBP-type" evidence="7">
    <location>
        <begin position="127"/>
        <end position="208"/>
    </location>
</feature>
<evidence type="ECO:0000313" key="9">
    <source>
        <dbReference type="Proteomes" id="UP000604825"/>
    </source>
</evidence>
<dbReference type="PANTHER" id="PTHR11242">
    <property type="entry name" value="ARYL HYDROCARBON RECEPTOR INTERACTING PROTEIN RELATED"/>
    <property type="match status" value="1"/>
</dbReference>
<keyword evidence="9" id="KW-1185">Reference proteome</keyword>
<evidence type="ECO:0000259" key="7">
    <source>
        <dbReference type="PROSITE" id="PS50059"/>
    </source>
</evidence>
<dbReference type="Pfam" id="PF13181">
    <property type="entry name" value="TPR_8"/>
    <property type="match status" value="1"/>
</dbReference>
<evidence type="ECO:0000256" key="5">
    <source>
        <dbReference type="SAM" id="MobiDB-lite"/>
    </source>
</evidence>
<feature type="compositionally biased region" description="Low complexity" evidence="5">
    <location>
        <begin position="9"/>
        <end position="25"/>
    </location>
</feature>
<dbReference type="InterPro" id="IPR039663">
    <property type="entry name" value="AIP/AIPL1/TTC9"/>
</dbReference>
<dbReference type="EC" id="5.2.1.8" evidence="3"/>
<dbReference type="PANTHER" id="PTHR11242:SF0">
    <property type="entry name" value="TPR_REGION DOMAIN-CONTAINING PROTEIN"/>
    <property type="match status" value="1"/>
</dbReference>
<dbReference type="InterPro" id="IPR001179">
    <property type="entry name" value="PPIase_FKBP_dom"/>
</dbReference>
<feature type="region of interest" description="Disordered" evidence="5">
    <location>
        <begin position="1"/>
        <end position="50"/>
    </location>
</feature>
<keyword evidence="3" id="KW-0413">Isomerase</keyword>
<evidence type="ECO:0000256" key="2">
    <source>
        <dbReference type="ARBA" id="ARBA00022803"/>
    </source>
</evidence>
<protein>
    <recommendedName>
        <fullName evidence="3">peptidylprolyl isomerase</fullName>
        <ecNumber evidence="3">5.2.1.8</ecNumber>
    </recommendedName>
</protein>
<dbReference type="OrthoDB" id="433738at2759"/>
<evidence type="ECO:0000256" key="3">
    <source>
        <dbReference type="PROSITE-ProRule" id="PRU00277"/>
    </source>
</evidence>
<comment type="catalytic activity">
    <reaction evidence="3">
        <text>[protein]-peptidylproline (omega=180) = [protein]-peptidylproline (omega=0)</text>
        <dbReference type="Rhea" id="RHEA:16237"/>
        <dbReference type="Rhea" id="RHEA-COMP:10747"/>
        <dbReference type="Rhea" id="RHEA-COMP:10748"/>
        <dbReference type="ChEBI" id="CHEBI:83833"/>
        <dbReference type="ChEBI" id="CHEBI:83834"/>
        <dbReference type="EC" id="5.2.1.8"/>
    </reaction>
</comment>
<reference evidence="8" key="1">
    <citation type="submission" date="2020-10" db="EMBL/GenBank/DDBJ databases">
        <authorList>
            <person name="Han B."/>
            <person name="Lu T."/>
            <person name="Zhao Q."/>
            <person name="Huang X."/>
            <person name="Zhao Y."/>
        </authorList>
    </citation>
    <scope>NUCLEOTIDE SEQUENCE</scope>
</reference>
<dbReference type="Gene3D" id="3.10.50.40">
    <property type="match status" value="1"/>
</dbReference>
<keyword evidence="1" id="KW-0677">Repeat</keyword>
<organism evidence="8 9">
    <name type="scientific">Miscanthus lutarioriparius</name>
    <dbReference type="NCBI Taxonomy" id="422564"/>
    <lineage>
        <taxon>Eukaryota</taxon>
        <taxon>Viridiplantae</taxon>
        <taxon>Streptophyta</taxon>
        <taxon>Embryophyta</taxon>
        <taxon>Tracheophyta</taxon>
        <taxon>Spermatophyta</taxon>
        <taxon>Magnoliopsida</taxon>
        <taxon>Liliopsida</taxon>
        <taxon>Poales</taxon>
        <taxon>Poaceae</taxon>
        <taxon>PACMAD clade</taxon>
        <taxon>Panicoideae</taxon>
        <taxon>Andropogonodae</taxon>
        <taxon>Andropogoneae</taxon>
        <taxon>Saccharinae</taxon>
        <taxon>Miscanthus</taxon>
    </lineage>
</organism>
<dbReference type="InterPro" id="IPR046357">
    <property type="entry name" value="PPIase_dom_sf"/>
</dbReference>
<dbReference type="PROSITE" id="PS50005">
    <property type="entry name" value="TPR"/>
    <property type="match status" value="1"/>
</dbReference>
<comment type="caution">
    <text evidence="8">The sequence shown here is derived from an EMBL/GenBank/DDBJ whole genome shotgun (WGS) entry which is preliminary data.</text>
</comment>
<feature type="transmembrane region" description="Helical" evidence="6">
    <location>
        <begin position="386"/>
        <end position="404"/>
    </location>
</feature>